<reference evidence="3" key="1">
    <citation type="submission" date="2015-04" db="EMBL/GenBank/DDBJ databases">
        <title>Physiological reanalysis, assessment of diazotrophy, and genome sequences of multiple isolates of Streptomyces thermoautotrophicus.</title>
        <authorList>
            <person name="MacKellar D.C."/>
            <person name="Lieber L."/>
            <person name="Norman J."/>
            <person name="Bolger A."/>
            <person name="Tobin C."/>
            <person name="Murray J.W."/>
            <person name="Chang R."/>
            <person name="Ford T."/>
            <person name="Nguyen P.Q."/>
            <person name="Woodward J."/>
            <person name="Permingeat H."/>
            <person name="Joshi N.S."/>
            <person name="Silver P.A."/>
            <person name="Usadel B."/>
            <person name="Rutherford A.W."/>
            <person name="Friesen M."/>
            <person name="Prell J."/>
        </authorList>
    </citation>
    <scope>NUCLEOTIDE SEQUENCE [LARGE SCALE GENOMIC DNA]</scope>
    <source>
        <strain evidence="3">H1</strain>
    </source>
</reference>
<dbReference type="RefSeq" id="WP_066889594.1">
    <property type="nucleotide sequence ID" value="NZ_LAXD01000001.1"/>
</dbReference>
<proteinExistence type="predicted"/>
<protein>
    <submittedName>
        <fullName evidence="2">Uncharacterized protein</fullName>
    </submittedName>
</protein>
<comment type="caution">
    <text evidence="2">The sequence shown here is derived from an EMBL/GenBank/DDBJ whole genome shotgun (WGS) entry which is preliminary data.</text>
</comment>
<dbReference type="STRING" id="1469144.LI90_3571"/>
<gene>
    <name evidence="2" type="ORF">LI90_3571</name>
</gene>
<dbReference type="Proteomes" id="UP000070188">
    <property type="component" value="Unassembled WGS sequence"/>
</dbReference>
<dbReference type="EMBL" id="LAXD01000001">
    <property type="protein sequence ID" value="KWX02528.1"/>
    <property type="molecule type" value="Genomic_DNA"/>
</dbReference>
<dbReference type="PATRIC" id="fig|1469144.10.peg.3832"/>
<evidence type="ECO:0000313" key="2">
    <source>
        <dbReference type="EMBL" id="KWX02528.1"/>
    </source>
</evidence>
<evidence type="ECO:0000256" key="1">
    <source>
        <dbReference type="SAM" id="MobiDB-lite"/>
    </source>
</evidence>
<dbReference type="AlphaFoldDB" id="A0A132MX95"/>
<accession>A0A132MX95</accession>
<keyword evidence="3" id="KW-1185">Reference proteome</keyword>
<sequence>MTIPPRQSPNGQVTHFPPAPPTLEEYLQGIRAGARIQNPTLQDLMSYREWTGLLAGLVVSLLDTHPNIRPSVEAHARSWGWKG</sequence>
<organism evidence="2 3">
    <name type="scientific">Carbonactinospora thermoautotrophica</name>
    <dbReference type="NCBI Taxonomy" id="1469144"/>
    <lineage>
        <taxon>Bacteria</taxon>
        <taxon>Bacillati</taxon>
        <taxon>Actinomycetota</taxon>
        <taxon>Actinomycetes</taxon>
        <taxon>Kitasatosporales</taxon>
        <taxon>Carbonactinosporaceae</taxon>
        <taxon>Carbonactinospora</taxon>
    </lineage>
</organism>
<name>A0A132MX95_9ACTN</name>
<evidence type="ECO:0000313" key="3">
    <source>
        <dbReference type="Proteomes" id="UP000070188"/>
    </source>
</evidence>
<feature type="region of interest" description="Disordered" evidence="1">
    <location>
        <begin position="1"/>
        <end position="22"/>
    </location>
</feature>